<name>E1KXZ9_FINMA</name>
<keyword evidence="7 9" id="KW-0460">Magnesium</keyword>
<keyword evidence="3 9" id="KW-0540">Nuclease</keyword>
<dbReference type="CDD" id="cd09725">
    <property type="entry name" value="Cas2_I_II_III"/>
    <property type="match status" value="1"/>
</dbReference>
<gene>
    <name evidence="9" type="primary">cas2</name>
    <name evidence="10" type="ORF">HMPREF9289_1914</name>
</gene>
<evidence type="ECO:0000256" key="5">
    <source>
        <dbReference type="ARBA" id="ARBA00022759"/>
    </source>
</evidence>
<dbReference type="NCBIfam" id="TIGR01573">
    <property type="entry name" value="cas2"/>
    <property type="match status" value="1"/>
</dbReference>
<comment type="subunit">
    <text evidence="9">Homodimer, forms a heterotetramer with a Cas1 homodimer.</text>
</comment>
<comment type="similarity">
    <text evidence="2 9">Belongs to the CRISPR-associated endoribonuclease Cas2 protein family.</text>
</comment>
<evidence type="ECO:0000256" key="7">
    <source>
        <dbReference type="ARBA" id="ARBA00022842"/>
    </source>
</evidence>
<feature type="binding site" evidence="9">
    <location>
        <position position="8"/>
    </location>
    <ligand>
        <name>Mg(2+)</name>
        <dbReference type="ChEBI" id="CHEBI:18420"/>
        <note>catalytic</note>
    </ligand>
</feature>
<keyword evidence="8 9" id="KW-0051">Antiviral defense</keyword>
<dbReference type="Pfam" id="PF09827">
    <property type="entry name" value="CRISPR_Cas2"/>
    <property type="match status" value="1"/>
</dbReference>
<evidence type="ECO:0000256" key="6">
    <source>
        <dbReference type="ARBA" id="ARBA00022801"/>
    </source>
</evidence>
<dbReference type="InterPro" id="IPR021127">
    <property type="entry name" value="CRISPR_associated_Cas2"/>
</dbReference>
<evidence type="ECO:0000256" key="4">
    <source>
        <dbReference type="ARBA" id="ARBA00022723"/>
    </source>
</evidence>
<evidence type="ECO:0000256" key="8">
    <source>
        <dbReference type="ARBA" id="ARBA00023118"/>
    </source>
</evidence>
<reference evidence="10 11" key="1">
    <citation type="submission" date="2010-08" db="EMBL/GenBank/DDBJ databases">
        <authorList>
            <person name="Durkin A.S."/>
            <person name="Madupu R."/>
            <person name="Torralba M."/>
            <person name="Gillis M."/>
            <person name="Methe B."/>
            <person name="Sutton G."/>
            <person name="Nelson K.E."/>
        </authorList>
    </citation>
    <scope>NUCLEOTIDE SEQUENCE [LARGE SCALE GENOMIC DNA]</scope>
    <source>
        <strain evidence="10 11">BVS033A4</strain>
    </source>
</reference>
<dbReference type="Proteomes" id="UP000003807">
    <property type="component" value="Unassembled WGS sequence"/>
</dbReference>
<proteinExistence type="inferred from homology"/>
<accession>E1KXZ9</accession>
<dbReference type="GO" id="GO:0051607">
    <property type="term" value="P:defense response to virus"/>
    <property type="evidence" value="ECO:0007669"/>
    <property type="project" value="UniProtKB-UniRule"/>
</dbReference>
<organism evidence="10 11">
    <name type="scientific">Finegoldia magna BVS033A4</name>
    <dbReference type="NCBI Taxonomy" id="866773"/>
    <lineage>
        <taxon>Bacteria</taxon>
        <taxon>Bacillati</taxon>
        <taxon>Bacillota</taxon>
        <taxon>Tissierellia</taxon>
        <taxon>Tissierellales</taxon>
        <taxon>Peptoniphilaceae</taxon>
        <taxon>Finegoldia</taxon>
    </lineage>
</organism>
<sequence length="91" mass="11008">MYIILVYDISNENNGQRRWNRVFKICKQYLNHIQNSVFEGEILESDLFKLKKKIQKEIDETIDSVIIFKSRNERWLEKDILGTEIDDPQFI</sequence>
<protein>
    <recommendedName>
        <fullName evidence="9">CRISPR-associated endoribonuclease Cas2</fullName>
        <ecNumber evidence="9">3.1.-.-</ecNumber>
    </recommendedName>
</protein>
<dbReference type="RefSeq" id="WP_002840001.1">
    <property type="nucleotide sequence ID" value="NZ_AEDP01000033.1"/>
</dbReference>
<comment type="cofactor">
    <cofactor evidence="1 9">
        <name>Mg(2+)</name>
        <dbReference type="ChEBI" id="CHEBI:18420"/>
    </cofactor>
</comment>
<evidence type="ECO:0000313" key="11">
    <source>
        <dbReference type="Proteomes" id="UP000003807"/>
    </source>
</evidence>
<dbReference type="InterPro" id="IPR019199">
    <property type="entry name" value="Virulence_VapD/CRISPR_Cas2"/>
</dbReference>
<dbReference type="OrthoDB" id="279819at2"/>
<keyword evidence="4 9" id="KW-0479">Metal-binding</keyword>
<evidence type="ECO:0000313" key="10">
    <source>
        <dbReference type="EMBL" id="EFL54029.1"/>
    </source>
</evidence>
<dbReference type="GO" id="GO:0004521">
    <property type="term" value="F:RNA endonuclease activity"/>
    <property type="evidence" value="ECO:0007669"/>
    <property type="project" value="InterPro"/>
</dbReference>
<dbReference type="EC" id="3.1.-.-" evidence="9"/>
<dbReference type="EMBL" id="AEDP01000033">
    <property type="protein sequence ID" value="EFL54029.1"/>
    <property type="molecule type" value="Genomic_DNA"/>
</dbReference>
<dbReference type="GO" id="GO:0043571">
    <property type="term" value="P:maintenance of CRISPR repeat elements"/>
    <property type="evidence" value="ECO:0007669"/>
    <property type="project" value="UniProtKB-UniRule"/>
</dbReference>
<dbReference type="AlphaFoldDB" id="E1KXZ9"/>
<dbReference type="Gene3D" id="3.30.70.240">
    <property type="match status" value="1"/>
</dbReference>
<comment type="function">
    <text evidence="9">CRISPR (clustered regularly interspaced short palindromic repeat), is an adaptive immune system that provides protection against mobile genetic elements (viruses, transposable elements and conjugative plasmids). CRISPR clusters contain sequences complementary to antecedent mobile elements and target invading nucleic acids. CRISPR clusters are transcribed and processed into CRISPR RNA (crRNA). Functions as a ssRNA-specific endoribonuclease. Involved in the integration of spacer DNA into the CRISPR cassette.</text>
</comment>
<dbReference type="PANTHER" id="PTHR34405:SF1">
    <property type="entry name" value="CRISPR-ASSOCIATED ENDORIBONUCLEASE CAS2"/>
    <property type="match status" value="1"/>
</dbReference>
<dbReference type="PANTHER" id="PTHR34405">
    <property type="entry name" value="CRISPR-ASSOCIATED ENDORIBONUCLEASE CAS2"/>
    <property type="match status" value="1"/>
</dbReference>
<evidence type="ECO:0000256" key="2">
    <source>
        <dbReference type="ARBA" id="ARBA00009959"/>
    </source>
</evidence>
<dbReference type="SUPFAM" id="SSF143430">
    <property type="entry name" value="TTP0101/SSO1404-like"/>
    <property type="match status" value="1"/>
</dbReference>
<keyword evidence="6 9" id="KW-0378">Hydrolase</keyword>
<comment type="caution">
    <text evidence="10">The sequence shown here is derived from an EMBL/GenBank/DDBJ whole genome shotgun (WGS) entry which is preliminary data.</text>
</comment>
<evidence type="ECO:0000256" key="1">
    <source>
        <dbReference type="ARBA" id="ARBA00001946"/>
    </source>
</evidence>
<dbReference type="HAMAP" id="MF_01471">
    <property type="entry name" value="Cas2"/>
    <property type="match status" value="1"/>
</dbReference>
<dbReference type="GO" id="GO:0016787">
    <property type="term" value="F:hydrolase activity"/>
    <property type="evidence" value="ECO:0007669"/>
    <property type="project" value="UniProtKB-KW"/>
</dbReference>
<dbReference type="GO" id="GO:0046872">
    <property type="term" value="F:metal ion binding"/>
    <property type="evidence" value="ECO:0007669"/>
    <property type="project" value="UniProtKB-UniRule"/>
</dbReference>
<keyword evidence="5 9" id="KW-0255">Endonuclease</keyword>
<evidence type="ECO:0000256" key="3">
    <source>
        <dbReference type="ARBA" id="ARBA00022722"/>
    </source>
</evidence>
<evidence type="ECO:0000256" key="9">
    <source>
        <dbReference type="HAMAP-Rule" id="MF_01471"/>
    </source>
</evidence>